<dbReference type="GO" id="GO:0016151">
    <property type="term" value="F:nickel cation binding"/>
    <property type="evidence" value="ECO:0007669"/>
    <property type="project" value="InterPro"/>
</dbReference>
<evidence type="ECO:0000313" key="8">
    <source>
        <dbReference type="Proteomes" id="UP000293637"/>
    </source>
</evidence>
<evidence type="ECO:0000256" key="1">
    <source>
        <dbReference type="ARBA" id="ARBA00004193"/>
    </source>
</evidence>
<dbReference type="InterPro" id="IPR011980">
    <property type="entry name" value="CntA-like"/>
</dbReference>
<dbReference type="GO" id="GO:0020037">
    <property type="term" value="F:heme binding"/>
    <property type="evidence" value="ECO:0007669"/>
    <property type="project" value="InterPro"/>
</dbReference>
<dbReference type="Pfam" id="PF00496">
    <property type="entry name" value="SBP_bac_5"/>
    <property type="match status" value="1"/>
</dbReference>
<dbReference type="Gene3D" id="3.40.190.10">
    <property type="entry name" value="Periplasmic binding protein-like II"/>
    <property type="match status" value="1"/>
</dbReference>
<feature type="domain" description="Solute-binding protein family 5" evidence="6">
    <location>
        <begin position="74"/>
        <end position="450"/>
    </location>
</feature>
<dbReference type="Gene3D" id="3.10.105.10">
    <property type="entry name" value="Dipeptide-binding Protein, Domain 3"/>
    <property type="match status" value="1"/>
</dbReference>
<dbReference type="GO" id="GO:0015675">
    <property type="term" value="P:nickel cation transport"/>
    <property type="evidence" value="ECO:0007669"/>
    <property type="project" value="InterPro"/>
</dbReference>
<dbReference type="GO" id="GO:0030288">
    <property type="term" value="C:outer membrane-bounded periplasmic space"/>
    <property type="evidence" value="ECO:0007669"/>
    <property type="project" value="TreeGrafter"/>
</dbReference>
<feature type="compositionally biased region" description="Polar residues" evidence="4">
    <location>
        <begin position="204"/>
        <end position="214"/>
    </location>
</feature>
<gene>
    <name evidence="7" type="primary">nikA</name>
    <name evidence="7" type="ORF">EQ812_06125</name>
</gene>
<evidence type="ECO:0000256" key="2">
    <source>
        <dbReference type="ARBA" id="ARBA00005695"/>
    </source>
</evidence>
<dbReference type="InterPro" id="IPR000914">
    <property type="entry name" value="SBP_5_dom"/>
</dbReference>
<keyword evidence="3 5" id="KW-0732">Signal</keyword>
<proteinExistence type="inferred from homology"/>
<dbReference type="NCBIfam" id="NF047575">
    <property type="entry name" value="opine_bind_CntA"/>
    <property type="match status" value="1"/>
</dbReference>
<dbReference type="InterPro" id="IPR030678">
    <property type="entry name" value="Peptide/Ni-bd"/>
</dbReference>
<feature type="signal peptide" evidence="5">
    <location>
        <begin position="1"/>
        <end position="19"/>
    </location>
</feature>
<feature type="region of interest" description="Disordered" evidence="4">
    <location>
        <begin position="186"/>
        <end position="214"/>
    </location>
</feature>
<evidence type="ECO:0000256" key="4">
    <source>
        <dbReference type="SAM" id="MobiDB-lite"/>
    </source>
</evidence>
<dbReference type="SUPFAM" id="SSF53850">
    <property type="entry name" value="Periplasmic binding protein-like II"/>
    <property type="match status" value="1"/>
</dbReference>
<dbReference type="InterPro" id="IPR023765">
    <property type="entry name" value="SBP_5_CS"/>
</dbReference>
<dbReference type="RefSeq" id="WP_037555024.1">
    <property type="nucleotide sequence ID" value="NZ_CAXOPE010000001.1"/>
</dbReference>
<dbReference type="Proteomes" id="UP000293637">
    <property type="component" value="Unassembled WGS sequence"/>
</dbReference>
<comment type="subcellular location">
    <subcellularLocation>
        <location evidence="1">Cell membrane</location>
        <topology evidence="1">Lipid-anchor</topology>
    </subcellularLocation>
</comment>
<evidence type="ECO:0000256" key="3">
    <source>
        <dbReference type="ARBA" id="ARBA00022729"/>
    </source>
</evidence>
<dbReference type="PIRSF" id="PIRSF002741">
    <property type="entry name" value="MppA"/>
    <property type="match status" value="1"/>
</dbReference>
<evidence type="ECO:0000313" key="7">
    <source>
        <dbReference type="EMBL" id="TBW72549.1"/>
    </source>
</evidence>
<dbReference type="GO" id="GO:0015833">
    <property type="term" value="P:peptide transport"/>
    <property type="evidence" value="ECO:0007669"/>
    <property type="project" value="TreeGrafter"/>
</dbReference>
<name>A0A4V2KVR2_STALU</name>
<dbReference type="NCBIfam" id="TIGR02294">
    <property type="entry name" value="nickel_nikA"/>
    <property type="match status" value="1"/>
</dbReference>
<dbReference type="GO" id="GO:0043190">
    <property type="term" value="C:ATP-binding cassette (ABC) transporter complex"/>
    <property type="evidence" value="ECO:0007669"/>
    <property type="project" value="InterPro"/>
</dbReference>
<dbReference type="GO" id="GO:1904680">
    <property type="term" value="F:peptide transmembrane transporter activity"/>
    <property type="evidence" value="ECO:0007669"/>
    <property type="project" value="TreeGrafter"/>
</dbReference>
<dbReference type="InterPro" id="IPR039424">
    <property type="entry name" value="SBP_5"/>
</dbReference>
<reference evidence="7 8" key="1">
    <citation type="journal article" date="2019" name="Sci. Transl. Med.">
        <title>Quorum sensing between bacterial species on the skin protects against epidermal injury in atopic dermatitis.</title>
        <authorList>
            <person name="Williams M.R."/>
        </authorList>
    </citation>
    <scope>NUCLEOTIDE SEQUENCE [LARGE SCALE GENOMIC DNA]</scope>
    <source>
        <strain evidence="7 8">E7</strain>
    </source>
</reference>
<comment type="similarity">
    <text evidence="2">Belongs to the bacterial solute-binding protein 5 family.</text>
</comment>
<feature type="chain" id="PRO_5038472974" evidence="5">
    <location>
        <begin position="20"/>
        <end position="533"/>
    </location>
</feature>
<dbReference type="CDD" id="cd08489">
    <property type="entry name" value="PBP2_NikA"/>
    <property type="match status" value="1"/>
</dbReference>
<dbReference type="PANTHER" id="PTHR30290:SF37">
    <property type="entry name" value="NICKEL-BINDING PERIPLASMIC PROTEIN"/>
    <property type="match status" value="1"/>
</dbReference>
<dbReference type="PANTHER" id="PTHR30290">
    <property type="entry name" value="PERIPLASMIC BINDING COMPONENT OF ABC TRANSPORTER"/>
    <property type="match status" value="1"/>
</dbReference>
<protein>
    <submittedName>
        <fullName evidence="7">Nickel ABC transporter, nickel/metallophore periplasmic binding protein</fullName>
    </submittedName>
</protein>
<evidence type="ECO:0000259" key="6">
    <source>
        <dbReference type="Pfam" id="PF00496"/>
    </source>
</evidence>
<accession>A0A4V2KVR2</accession>
<dbReference type="PROSITE" id="PS01040">
    <property type="entry name" value="SBP_BACTERIAL_5"/>
    <property type="match status" value="1"/>
</dbReference>
<dbReference type="AlphaFoldDB" id="A0A4V2KVR2"/>
<dbReference type="EMBL" id="SCHB01000003">
    <property type="protein sequence ID" value="TBW72549.1"/>
    <property type="molecule type" value="Genomic_DNA"/>
</dbReference>
<sequence>MNKLSKITVTLLASGMILAGCSDNKALENKKSEKTLSYTTVKDIGDMNPHVYGGSMSAESMLYEPLVRNTKDGIKPLLAKKWDISADGKTYTFHLRDDVKFHDGTKFDAEAVKKNIDAVQQNKKLHAWLKLSTLIDDVKVKDTYTVQLHLKEAYQPALAELAMPRPYVFVSPKDFKNGTTKDGVKAFDGTGPFKMGKHKKDEQANFNKNNDYWGTKPKLNQVQAKVMPAGETAFLSMKKGETNFAFTDDRGTDSLDKDSLKQLKDTGNYQVKRSQAMNTKMLVVNSGSKDSVVKDKTVRQALGHLVNRNKIATDILDKQEKPATQLFAKNVTDINFNMPTRQFDTHKAQQLLDKAGWKASSKEGSIREKEGKSLELALYYDKGSSSQKEQAEFLQAEFKKVGIKLNINGETSDKVAERRTSGDYDLMFNQTWGLLYDPQSTIAAFKAKNGYESATSGIAHKDALYRDIDAAFKIQNDKQRSAKYQHILKQMDDEGIFIPISHGRMTVVAPKDLEKVSFTQSQYELPFNEMQYK</sequence>
<comment type="caution">
    <text evidence="7">The sequence shown here is derived from an EMBL/GenBank/DDBJ whole genome shotgun (WGS) entry which is preliminary data.</text>
</comment>
<organism evidence="7 8">
    <name type="scientific">Staphylococcus lugdunensis</name>
    <dbReference type="NCBI Taxonomy" id="28035"/>
    <lineage>
        <taxon>Bacteria</taxon>
        <taxon>Bacillati</taxon>
        <taxon>Bacillota</taxon>
        <taxon>Bacilli</taxon>
        <taxon>Bacillales</taxon>
        <taxon>Staphylococcaceae</taxon>
        <taxon>Staphylococcus</taxon>
    </lineage>
</organism>
<dbReference type="PROSITE" id="PS51257">
    <property type="entry name" value="PROKAR_LIPOPROTEIN"/>
    <property type="match status" value="1"/>
</dbReference>
<evidence type="ECO:0000256" key="5">
    <source>
        <dbReference type="SAM" id="SignalP"/>
    </source>
</evidence>